<organism evidence="2 3">
    <name type="scientific">Araneus ventricosus</name>
    <name type="common">Orbweaver spider</name>
    <name type="synonym">Epeira ventricosa</name>
    <dbReference type="NCBI Taxonomy" id="182803"/>
    <lineage>
        <taxon>Eukaryota</taxon>
        <taxon>Metazoa</taxon>
        <taxon>Ecdysozoa</taxon>
        <taxon>Arthropoda</taxon>
        <taxon>Chelicerata</taxon>
        <taxon>Arachnida</taxon>
        <taxon>Araneae</taxon>
        <taxon>Araneomorphae</taxon>
        <taxon>Entelegynae</taxon>
        <taxon>Araneoidea</taxon>
        <taxon>Araneidae</taxon>
        <taxon>Araneus</taxon>
    </lineage>
</organism>
<sequence>MFDFVVDKTFNLSKLLPSAVKMSIILNLQIKVVADNNMDFVSGCHGFVVTLDFSIEITVSIAFTDRCLESLVLSSQLSSSPDHDSKLCLTQSSPRVPT</sequence>
<keyword evidence="3" id="KW-1185">Reference proteome</keyword>
<protein>
    <submittedName>
        <fullName evidence="2">Uncharacterized protein</fullName>
    </submittedName>
</protein>
<gene>
    <name evidence="2" type="ORF">AVEN_270945_1</name>
</gene>
<accession>A0A4Y2R9D0</accession>
<reference evidence="2 3" key="1">
    <citation type="journal article" date="2019" name="Sci. Rep.">
        <title>Orb-weaving spider Araneus ventricosus genome elucidates the spidroin gene catalogue.</title>
        <authorList>
            <person name="Kono N."/>
            <person name="Nakamura H."/>
            <person name="Ohtoshi R."/>
            <person name="Moran D.A.P."/>
            <person name="Shinohara A."/>
            <person name="Yoshida Y."/>
            <person name="Fujiwara M."/>
            <person name="Mori M."/>
            <person name="Tomita M."/>
            <person name="Arakawa K."/>
        </authorList>
    </citation>
    <scope>NUCLEOTIDE SEQUENCE [LARGE SCALE GENOMIC DNA]</scope>
</reference>
<feature type="compositionally biased region" description="Polar residues" evidence="1">
    <location>
        <begin position="88"/>
        <end position="98"/>
    </location>
</feature>
<evidence type="ECO:0000313" key="3">
    <source>
        <dbReference type="Proteomes" id="UP000499080"/>
    </source>
</evidence>
<dbReference type="Proteomes" id="UP000499080">
    <property type="component" value="Unassembled WGS sequence"/>
</dbReference>
<evidence type="ECO:0000256" key="1">
    <source>
        <dbReference type="SAM" id="MobiDB-lite"/>
    </source>
</evidence>
<evidence type="ECO:0000313" key="2">
    <source>
        <dbReference type="EMBL" id="GBN72348.1"/>
    </source>
</evidence>
<dbReference type="AlphaFoldDB" id="A0A4Y2R9D0"/>
<dbReference type="EMBL" id="BGPR01016245">
    <property type="protein sequence ID" value="GBN72348.1"/>
    <property type="molecule type" value="Genomic_DNA"/>
</dbReference>
<proteinExistence type="predicted"/>
<feature type="region of interest" description="Disordered" evidence="1">
    <location>
        <begin position="75"/>
        <end position="98"/>
    </location>
</feature>
<name>A0A4Y2R9D0_ARAVE</name>
<comment type="caution">
    <text evidence="2">The sequence shown here is derived from an EMBL/GenBank/DDBJ whole genome shotgun (WGS) entry which is preliminary data.</text>
</comment>